<organism evidence="1">
    <name type="scientific">Woronichinia naegeliana WA131</name>
    <dbReference type="NCBI Taxonomy" id="2824559"/>
    <lineage>
        <taxon>Bacteria</taxon>
        <taxon>Bacillati</taxon>
        <taxon>Cyanobacteriota</taxon>
        <taxon>Cyanophyceae</taxon>
        <taxon>Synechococcales</taxon>
        <taxon>Coelosphaeriaceae</taxon>
        <taxon>Woronichinia</taxon>
    </lineage>
</organism>
<dbReference type="KEGG" id="wna:KA717_30445"/>
<dbReference type="EMBL" id="CP073041">
    <property type="protein sequence ID" value="UXE59969.1"/>
    <property type="molecule type" value="Genomic_DNA"/>
</dbReference>
<proteinExistence type="predicted"/>
<name>A0A977KU50_9CYAN</name>
<dbReference type="Pfam" id="PF04278">
    <property type="entry name" value="Tic22"/>
    <property type="match status" value="1"/>
</dbReference>
<dbReference type="PANTHER" id="PTHR33926:SF4">
    <property type="entry name" value="PROTEIN TIC 22, CHLOROPLASTIC"/>
    <property type="match status" value="1"/>
</dbReference>
<dbReference type="PANTHER" id="PTHR33926">
    <property type="entry name" value="PROTEIN TIC 22, CHLOROPLASTIC"/>
    <property type="match status" value="1"/>
</dbReference>
<dbReference type="GO" id="GO:0015031">
    <property type="term" value="P:protein transport"/>
    <property type="evidence" value="ECO:0007669"/>
    <property type="project" value="InterPro"/>
</dbReference>
<dbReference type="Gene3D" id="3.40.1350.100">
    <property type="match status" value="2"/>
</dbReference>
<protein>
    <recommendedName>
        <fullName evidence="2">Tic22-like protein</fullName>
    </recommendedName>
</protein>
<accession>A0A977KU50</accession>
<evidence type="ECO:0008006" key="2">
    <source>
        <dbReference type="Google" id="ProtNLM"/>
    </source>
</evidence>
<evidence type="ECO:0000313" key="1">
    <source>
        <dbReference type="EMBL" id="UXE59969.1"/>
    </source>
</evidence>
<dbReference type="InterPro" id="IPR007378">
    <property type="entry name" value="Tic22-like"/>
</dbReference>
<dbReference type="Proteomes" id="UP001065613">
    <property type="component" value="Chromosome"/>
</dbReference>
<sequence length="255" mass="27551">MRWSTTLGLVGSTVLATWLGQTLKVLALPTDDVIKILQGVPVFTISDAQGAPLVAIGEGNKKVTGVFMSQQEAQNFFNQLKKQKPDVAAKVTVQPVSLGEVYKIMVASAGKPDSLSFAYVPAPSQVDLAKKLMASAGQQYQGGVPLFVARGGKEQGYLTIQQNNEQVIPFFFEQKQIEEMVARFKKDKPDLASTVKIDVVPLENVISTLQQSNDDMLKKIRFVPSEESLSFIRSLMGSQGKGAAPAAQPSPAPKK</sequence>
<gene>
    <name evidence="1" type="ORF">KA717_30445</name>
</gene>
<reference evidence="1" key="1">
    <citation type="submission" date="2021-04" db="EMBL/GenBank/DDBJ databases">
        <title>Genome sequence of Woronichinia naegeliana from Washington state freshwater lake bloom.</title>
        <authorList>
            <person name="Dreher T.W."/>
        </authorList>
    </citation>
    <scope>NUCLEOTIDE SEQUENCE</scope>
    <source>
        <strain evidence="1">WA131</strain>
    </source>
</reference>
<dbReference type="AlphaFoldDB" id="A0A977KU50"/>